<dbReference type="RefSeq" id="WP_171047929.1">
    <property type="nucleotide sequence ID" value="NZ_OCMT01000003.1"/>
</dbReference>
<dbReference type="Proteomes" id="UP000219281">
    <property type="component" value="Unassembled WGS sequence"/>
</dbReference>
<keyword evidence="4" id="KW-1185">Reference proteome</keyword>
<dbReference type="EMBL" id="OCMT01000003">
    <property type="protein sequence ID" value="SOD18974.1"/>
    <property type="molecule type" value="Genomic_DNA"/>
</dbReference>
<reference evidence="4" key="1">
    <citation type="submission" date="2017-09" db="EMBL/GenBank/DDBJ databases">
        <authorList>
            <person name="Varghese N."/>
            <person name="Submissions S."/>
        </authorList>
    </citation>
    <scope>NUCLEOTIDE SEQUENCE [LARGE SCALE GENOMIC DNA]</scope>
    <source>
        <strain evidence="4">CGMCC 1.12803</strain>
    </source>
</reference>
<evidence type="ECO:0000313" key="3">
    <source>
        <dbReference type="EMBL" id="SOD18974.1"/>
    </source>
</evidence>
<gene>
    <name evidence="3" type="ORF">SAMN06297358_3282</name>
</gene>
<feature type="region of interest" description="Disordered" evidence="1">
    <location>
        <begin position="1"/>
        <end position="35"/>
    </location>
</feature>
<feature type="compositionally biased region" description="Polar residues" evidence="1">
    <location>
        <begin position="14"/>
        <end position="23"/>
    </location>
</feature>
<evidence type="ECO:0000313" key="4">
    <source>
        <dbReference type="Proteomes" id="UP000219281"/>
    </source>
</evidence>
<evidence type="ECO:0000259" key="2">
    <source>
        <dbReference type="Pfam" id="PF18962"/>
    </source>
</evidence>
<evidence type="ECO:0000256" key="1">
    <source>
        <dbReference type="SAM" id="MobiDB-lite"/>
    </source>
</evidence>
<protein>
    <submittedName>
        <fullName evidence="3">Por secretion system C-terminal sorting domain-containing protein</fullName>
    </submittedName>
</protein>
<dbReference type="Pfam" id="PF18962">
    <property type="entry name" value="Por_Secre_tail"/>
    <property type="match status" value="1"/>
</dbReference>
<proteinExistence type="predicted"/>
<accession>A0A286AAN9</accession>
<organism evidence="3 4">
    <name type="scientific">Pedobacter xixiisoli</name>
    <dbReference type="NCBI Taxonomy" id="1476464"/>
    <lineage>
        <taxon>Bacteria</taxon>
        <taxon>Pseudomonadati</taxon>
        <taxon>Bacteroidota</taxon>
        <taxon>Sphingobacteriia</taxon>
        <taxon>Sphingobacteriales</taxon>
        <taxon>Sphingobacteriaceae</taxon>
        <taxon>Pedobacter</taxon>
    </lineage>
</organism>
<dbReference type="NCBIfam" id="TIGR04183">
    <property type="entry name" value="Por_Secre_tail"/>
    <property type="match status" value="1"/>
</dbReference>
<sequence>MGGNGGTAVTGNNQPGNNGSTPAANRGHGGSGAGVSGLSSLGGRAGSDGIVIFTYTEDTVLPVSFKLFTAKAGANAINLHWQTTAESANSHFTIKRSTDGINFESFASVEAKGNSNETNSYNLADKKPNIGINYYQLAQVDYNGNTKILSTQSALFEVKKTANSSVYPNPFNSSVNANFEQGIFEKADLSDLSGKVLASIAIEKEQTNCIFKTDKFTSGIYFIKLSGKQSSTHKVIKP</sequence>
<dbReference type="AlphaFoldDB" id="A0A286AAN9"/>
<name>A0A286AAN9_9SPHI</name>
<feature type="domain" description="Secretion system C-terminal sorting" evidence="2">
    <location>
        <begin position="166"/>
        <end position="236"/>
    </location>
</feature>
<dbReference type="InterPro" id="IPR026444">
    <property type="entry name" value="Secre_tail"/>
</dbReference>